<proteinExistence type="predicted"/>
<organism evidence="1">
    <name type="scientific">Schistosoma haematobium</name>
    <name type="common">Blood fluke</name>
    <dbReference type="NCBI Taxonomy" id="6185"/>
    <lineage>
        <taxon>Eukaryota</taxon>
        <taxon>Metazoa</taxon>
        <taxon>Spiralia</taxon>
        <taxon>Lophotrochozoa</taxon>
        <taxon>Platyhelminthes</taxon>
        <taxon>Trematoda</taxon>
        <taxon>Digenea</taxon>
        <taxon>Strigeidida</taxon>
        <taxon>Schistosomatoidea</taxon>
        <taxon>Schistosomatidae</taxon>
        <taxon>Schistosoma</taxon>
    </lineage>
</organism>
<dbReference type="EMBL" id="KL251767">
    <property type="protein sequence ID" value="KGB41214.1"/>
    <property type="molecule type" value="Genomic_DNA"/>
</dbReference>
<gene>
    <name evidence="1" type="ORF">MS3_09719</name>
</gene>
<dbReference type="AlphaFoldDB" id="A0A095A6D5"/>
<sequence length="107" mass="12448">MYSFLSQIDARNKICQAINFPECEPFRKLHRTLKRRLVLEVGTQQADKTHYHILFISITGKFIGLYTLVTGPRNTTNRADHNQYCKTCPNSPSSALFVIARQRRFNM</sequence>
<accession>A0A095A6D5</accession>
<protein>
    <submittedName>
        <fullName evidence="1">Uncharacterized protein</fullName>
    </submittedName>
</protein>
<name>A0A095A6D5_SCHHA</name>
<reference evidence="1" key="1">
    <citation type="journal article" date="2012" name="Nat. Genet.">
        <title>Whole-genome sequence of Schistosoma haematobium.</title>
        <authorList>
            <person name="Young N.D."/>
            <person name="Jex A.R."/>
            <person name="Li B."/>
            <person name="Liu S."/>
            <person name="Yang L."/>
            <person name="Xiong Z."/>
            <person name="Li Y."/>
            <person name="Cantacessi C."/>
            <person name="Hall R.S."/>
            <person name="Xu X."/>
            <person name="Chen F."/>
            <person name="Wu X."/>
            <person name="Zerlotini A."/>
            <person name="Oliveira G."/>
            <person name="Hofmann A."/>
            <person name="Zhang G."/>
            <person name="Fang X."/>
            <person name="Kang Y."/>
            <person name="Campbell B.E."/>
            <person name="Loukas A."/>
            <person name="Ranganathan S."/>
            <person name="Rollinson D."/>
            <person name="Rinaldi G."/>
            <person name="Brindley P.J."/>
            <person name="Yang H."/>
            <person name="Wang J."/>
            <person name="Wang J."/>
            <person name="Gasser R.B."/>
        </authorList>
    </citation>
    <scope>NUCLEOTIDE SEQUENCE [LARGE SCALE GENOMIC DNA]</scope>
</reference>
<evidence type="ECO:0000313" key="1">
    <source>
        <dbReference type="EMBL" id="KGB41214.1"/>
    </source>
</evidence>